<feature type="compositionally biased region" description="Basic residues" evidence="1">
    <location>
        <begin position="77"/>
        <end position="87"/>
    </location>
</feature>
<gene>
    <name evidence="2" type="ORF">ERJ70_06540</name>
</gene>
<evidence type="ECO:0000313" key="2">
    <source>
        <dbReference type="EMBL" id="QTM98991.1"/>
    </source>
</evidence>
<organism evidence="2 3">
    <name type="scientific">Sediminibacillus dalangtanensis</name>
    <dbReference type="NCBI Taxonomy" id="2729421"/>
    <lineage>
        <taxon>Bacteria</taxon>
        <taxon>Bacillati</taxon>
        <taxon>Bacillota</taxon>
        <taxon>Bacilli</taxon>
        <taxon>Bacillales</taxon>
        <taxon>Bacillaceae</taxon>
        <taxon>Sediminibacillus</taxon>
    </lineage>
</organism>
<proteinExistence type="predicted"/>
<evidence type="ECO:0000256" key="1">
    <source>
        <dbReference type="SAM" id="MobiDB-lite"/>
    </source>
</evidence>
<dbReference type="Pfam" id="PF11213">
    <property type="entry name" value="DUF3006"/>
    <property type="match status" value="1"/>
</dbReference>
<feature type="region of interest" description="Disordered" evidence="1">
    <location>
        <begin position="61"/>
        <end position="87"/>
    </location>
</feature>
<feature type="compositionally biased region" description="Basic and acidic residues" evidence="1">
    <location>
        <begin position="66"/>
        <end position="76"/>
    </location>
</feature>
<dbReference type="RefSeq" id="WP_209368059.1">
    <property type="nucleotide sequence ID" value="NZ_CP046956.1"/>
</dbReference>
<accession>A0ABX7VQ20</accession>
<sequence length="87" mass="10221">MKGMLDRIEDEKFAVILVEEEGKEFVIDVRLLPKGVKVNDWLEFTVQEGDIANIRIDKRKTSNRQENSEALRDQVRSRSRGSKFKRK</sequence>
<protein>
    <submittedName>
        <fullName evidence="2">DUF3006 family protein</fullName>
    </submittedName>
</protein>
<name>A0ABX7VQ20_9BACI</name>
<dbReference type="InterPro" id="IPR021377">
    <property type="entry name" value="DUF3006"/>
</dbReference>
<dbReference type="Proteomes" id="UP000665043">
    <property type="component" value="Chromosome"/>
</dbReference>
<keyword evidence="3" id="KW-1185">Reference proteome</keyword>
<dbReference type="EMBL" id="CP046956">
    <property type="protein sequence ID" value="QTM98991.1"/>
    <property type="molecule type" value="Genomic_DNA"/>
</dbReference>
<reference evidence="2 3" key="1">
    <citation type="submission" date="2019-12" db="EMBL/GenBank/DDBJ databases">
        <title>The whole genome sequencing of a strain isolated from a Mars analog, Dalangtan Playa.</title>
        <authorList>
            <person name="Huang T."/>
        </authorList>
    </citation>
    <scope>NUCLEOTIDE SEQUENCE [LARGE SCALE GENOMIC DNA]</scope>
    <source>
        <strain evidence="2 3">DP4-553-S</strain>
    </source>
</reference>
<evidence type="ECO:0000313" key="3">
    <source>
        <dbReference type="Proteomes" id="UP000665043"/>
    </source>
</evidence>